<dbReference type="InterPro" id="IPR016167">
    <property type="entry name" value="FAD-bd_PCMH_sub1"/>
</dbReference>
<dbReference type="InterPro" id="IPR010031">
    <property type="entry name" value="FAD_lactone_oxidase-like"/>
</dbReference>
<feature type="chain" id="PRO_5042892610" description="D-arabinono-1,4-lactone oxidase" evidence="5">
    <location>
        <begin position="31"/>
        <end position="534"/>
    </location>
</feature>
<evidence type="ECO:0000313" key="7">
    <source>
        <dbReference type="EMBL" id="KAK4216613.1"/>
    </source>
</evidence>
<dbReference type="AlphaFoldDB" id="A0AAN6YDP9"/>
<feature type="signal peptide" evidence="5">
    <location>
        <begin position="1"/>
        <end position="30"/>
    </location>
</feature>
<dbReference type="PANTHER" id="PTHR43762:SF1">
    <property type="entry name" value="D-ARABINONO-1,4-LACTONE OXIDASE"/>
    <property type="match status" value="1"/>
</dbReference>
<dbReference type="EMBL" id="MU858067">
    <property type="protein sequence ID" value="KAK4216613.1"/>
    <property type="molecule type" value="Genomic_DNA"/>
</dbReference>
<evidence type="ECO:0000313" key="8">
    <source>
        <dbReference type="Proteomes" id="UP001301769"/>
    </source>
</evidence>
<evidence type="ECO:0000256" key="4">
    <source>
        <dbReference type="ARBA" id="ARBA00033418"/>
    </source>
</evidence>
<dbReference type="SUPFAM" id="SSF56176">
    <property type="entry name" value="FAD-binding/transporter-associated domain-like"/>
    <property type="match status" value="1"/>
</dbReference>
<dbReference type="InterPro" id="IPR007173">
    <property type="entry name" value="ALO_C"/>
</dbReference>
<protein>
    <recommendedName>
        <fullName evidence="2">D-arabinono-1,4-lactone oxidase</fullName>
        <ecNumber evidence="2">1.1.3.37</ecNumber>
    </recommendedName>
    <alternativeName>
        <fullName evidence="4">L-galactono-gamma-lactone oxidase</fullName>
    </alternativeName>
</protein>
<name>A0AAN6YDP9_9PEZI</name>
<reference evidence="7" key="2">
    <citation type="submission" date="2023-05" db="EMBL/GenBank/DDBJ databases">
        <authorList>
            <consortium name="Lawrence Berkeley National Laboratory"/>
            <person name="Steindorff A."/>
            <person name="Hensen N."/>
            <person name="Bonometti L."/>
            <person name="Westerberg I."/>
            <person name="Brannstrom I.O."/>
            <person name="Guillou S."/>
            <person name="Cros-Aarteil S."/>
            <person name="Calhoun S."/>
            <person name="Haridas S."/>
            <person name="Kuo A."/>
            <person name="Mondo S."/>
            <person name="Pangilinan J."/>
            <person name="Riley R."/>
            <person name="Labutti K."/>
            <person name="Andreopoulos B."/>
            <person name="Lipzen A."/>
            <person name="Chen C."/>
            <person name="Yanf M."/>
            <person name="Daum C."/>
            <person name="Ng V."/>
            <person name="Clum A."/>
            <person name="Ohm R."/>
            <person name="Martin F."/>
            <person name="Silar P."/>
            <person name="Natvig D."/>
            <person name="Lalanne C."/>
            <person name="Gautier V."/>
            <person name="Ament-Velasquez S.L."/>
            <person name="Kruys A."/>
            <person name="Hutchinson M.I."/>
            <person name="Powell A.J."/>
            <person name="Barry K."/>
            <person name="Miller A.N."/>
            <person name="Grigoriev I.V."/>
            <person name="Debuchy R."/>
            <person name="Gladieux P."/>
            <person name="Thoren M.H."/>
            <person name="Johannesson H."/>
        </authorList>
    </citation>
    <scope>NUCLEOTIDE SEQUENCE</scope>
    <source>
        <strain evidence="7">PSN293</strain>
    </source>
</reference>
<keyword evidence="5" id="KW-0732">Signal</keyword>
<dbReference type="PROSITE" id="PS51387">
    <property type="entry name" value="FAD_PCMH"/>
    <property type="match status" value="1"/>
</dbReference>
<organism evidence="7 8">
    <name type="scientific">Rhypophila decipiens</name>
    <dbReference type="NCBI Taxonomy" id="261697"/>
    <lineage>
        <taxon>Eukaryota</taxon>
        <taxon>Fungi</taxon>
        <taxon>Dikarya</taxon>
        <taxon>Ascomycota</taxon>
        <taxon>Pezizomycotina</taxon>
        <taxon>Sordariomycetes</taxon>
        <taxon>Sordariomycetidae</taxon>
        <taxon>Sordariales</taxon>
        <taxon>Naviculisporaceae</taxon>
        <taxon>Rhypophila</taxon>
    </lineage>
</organism>
<dbReference type="InterPro" id="IPR016169">
    <property type="entry name" value="FAD-bd_PCMH_sub2"/>
</dbReference>
<comment type="caution">
    <text evidence="7">The sequence shown here is derived from an EMBL/GenBank/DDBJ whole genome shotgun (WGS) entry which is preliminary data.</text>
</comment>
<dbReference type="EC" id="1.1.3.37" evidence="2"/>
<evidence type="ECO:0000256" key="5">
    <source>
        <dbReference type="SAM" id="SignalP"/>
    </source>
</evidence>
<evidence type="ECO:0000256" key="3">
    <source>
        <dbReference type="ARBA" id="ARBA00023002"/>
    </source>
</evidence>
<dbReference type="Proteomes" id="UP001301769">
    <property type="component" value="Unassembled WGS sequence"/>
</dbReference>
<evidence type="ECO:0000256" key="1">
    <source>
        <dbReference type="ARBA" id="ARBA00005083"/>
    </source>
</evidence>
<dbReference type="InterPro" id="IPR016166">
    <property type="entry name" value="FAD-bd_PCMH"/>
</dbReference>
<dbReference type="Gene3D" id="3.30.43.10">
    <property type="entry name" value="Uridine Diphospho-n-acetylenolpyruvylglucosamine Reductase, domain 2"/>
    <property type="match status" value="1"/>
</dbReference>
<dbReference type="GO" id="GO:0016020">
    <property type="term" value="C:membrane"/>
    <property type="evidence" value="ECO:0007669"/>
    <property type="project" value="InterPro"/>
</dbReference>
<dbReference type="InterPro" id="IPR006094">
    <property type="entry name" value="Oxid_FAD_bind_N"/>
</dbReference>
<accession>A0AAN6YDP9</accession>
<reference evidence="7" key="1">
    <citation type="journal article" date="2023" name="Mol. Phylogenet. Evol.">
        <title>Genome-scale phylogeny and comparative genomics of the fungal order Sordariales.</title>
        <authorList>
            <person name="Hensen N."/>
            <person name="Bonometti L."/>
            <person name="Westerberg I."/>
            <person name="Brannstrom I.O."/>
            <person name="Guillou S."/>
            <person name="Cros-Aarteil S."/>
            <person name="Calhoun S."/>
            <person name="Haridas S."/>
            <person name="Kuo A."/>
            <person name="Mondo S."/>
            <person name="Pangilinan J."/>
            <person name="Riley R."/>
            <person name="LaButti K."/>
            <person name="Andreopoulos B."/>
            <person name="Lipzen A."/>
            <person name="Chen C."/>
            <person name="Yan M."/>
            <person name="Daum C."/>
            <person name="Ng V."/>
            <person name="Clum A."/>
            <person name="Steindorff A."/>
            <person name="Ohm R.A."/>
            <person name="Martin F."/>
            <person name="Silar P."/>
            <person name="Natvig D.O."/>
            <person name="Lalanne C."/>
            <person name="Gautier V."/>
            <person name="Ament-Velasquez S.L."/>
            <person name="Kruys A."/>
            <person name="Hutchinson M.I."/>
            <person name="Powell A.J."/>
            <person name="Barry K."/>
            <person name="Miller A.N."/>
            <person name="Grigoriev I.V."/>
            <person name="Debuchy R."/>
            <person name="Gladieux P."/>
            <person name="Hiltunen Thoren M."/>
            <person name="Johannesson H."/>
        </authorList>
    </citation>
    <scope>NUCLEOTIDE SEQUENCE</scope>
    <source>
        <strain evidence="7">PSN293</strain>
    </source>
</reference>
<keyword evidence="3" id="KW-0560">Oxidoreductase</keyword>
<dbReference type="Gene3D" id="3.30.465.10">
    <property type="match status" value="1"/>
</dbReference>
<feature type="domain" description="FAD-binding PCMH-type" evidence="6">
    <location>
        <begin position="48"/>
        <end position="234"/>
    </location>
</feature>
<dbReference type="GO" id="GO:0003885">
    <property type="term" value="F:D-arabinono-1,4-lactone oxidase activity"/>
    <property type="evidence" value="ECO:0007669"/>
    <property type="project" value="UniProtKB-EC"/>
</dbReference>
<keyword evidence="8" id="KW-1185">Reference proteome</keyword>
<proteinExistence type="predicted"/>
<evidence type="ECO:0000256" key="2">
    <source>
        <dbReference type="ARBA" id="ARBA00013136"/>
    </source>
</evidence>
<dbReference type="Pfam" id="PF04030">
    <property type="entry name" value="ALO"/>
    <property type="match status" value="1"/>
</dbReference>
<dbReference type="GO" id="GO:0071949">
    <property type="term" value="F:FAD binding"/>
    <property type="evidence" value="ECO:0007669"/>
    <property type="project" value="InterPro"/>
</dbReference>
<evidence type="ECO:0000259" key="6">
    <source>
        <dbReference type="PROSITE" id="PS51387"/>
    </source>
</evidence>
<dbReference type="PANTHER" id="PTHR43762">
    <property type="entry name" value="L-GULONOLACTONE OXIDASE"/>
    <property type="match status" value="1"/>
</dbReference>
<sequence length="534" mass="59758">MFGLAGGTASNSGALLLRLLAASLIPSLHSTNAGLVSAAGSPYNTYDGEGFPSCYNVSEIHRPKSVDEMVSIVKKVVARDGDKARIRAAGKGHMWYDTMCTDNGTTILIQTEEVAGIYEFDLPEGASEGTVVIDSGVSFFQLAQYLHDRGASVGYTLTNWNISFGGSIAMGAHRSSIREDSMVAAGALWLDIVDGTGEVRHVERDNADDDWLAASTSLGLLGIIARIKLRIYPDTKVYAKQDILDEKVVLDGDIYGLIAPYATANLWYWPYKRKFHHRYYDVVDAKQHPQQGFQNTFSVTAVEAIAARTILDSGKYLPTSNMLAEEIFFGLWSEPNFREKTNNTEIKNWPVYGWNYDVLIGGLYPDQKAQWDYNLRAYTLELAFPIPLANAMLKRVRSLFDAELKKGIVMTSTYRSGINIKFGKPYYDFLGQVTYNTSDGADWSKGVIMFDFPSFKPTVGDKKRFNEKFYTNLANTLIREFPCRPHWTKNTREVFAQSAKHIDPTHLAKFKAVREKFDPRGVYRSVIGEILGLY</sequence>
<gene>
    <name evidence="7" type="ORF">QBC37DRAFT_279127</name>
</gene>
<dbReference type="InterPro" id="IPR036318">
    <property type="entry name" value="FAD-bd_PCMH-like_sf"/>
</dbReference>
<dbReference type="Pfam" id="PF01565">
    <property type="entry name" value="FAD_binding_4"/>
    <property type="match status" value="1"/>
</dbReference>
<comment type="pathway">
    <text evidence="1">Cofactor biosynthesis; D-erythroascorbate biosynthesis; dehydro-D-arabinono-1,4-lactone from D-arabinose: step 2/2.</text>
</comment>